<dbReference type="GO" id="GO:0019287">
    <property type="term" value="P:isopentenyl diphosphate biosynthetic process, mevalonate pathway"/>
    <property type="evidence" value="ECO:0007669"/>
    <property type="project" value="UniProtKB-UniPathway"/>
</dbReference>
<evidence type="ECO:0000259" key="7">
    <source>
        <dbReference type="Pfam" id="PF00288"/>
    </source>
</evidence>
<feature type="domain" description="GHMP kinase N-terminal" evidence="7">
    <location>
        <begin position="81"/>
        <end position="173"/>
    </location>
</feature>
<gene>
    <name evidence="9" type="ORF">SAMN05421734_105112</name>
</gene>
<dbReference type="PANTHER" id="PTHR31814:SF2">
    <property type="entry name" value="PHOSPHOMEVALONATE KINASE"/>
    <property type="match status" value="1"/>
</dbReference>
<evidence type="ECO:0000313" key="9">
    <source>
        <dbReference type="EMBL" id="SDC20879.1"/>
    </source>
</evidence>
<dbReference type="InterPro" id="IPR006204">
    <property type="entry name" value="GHMP_kinase_N_dom"/>
</dbReference>
<name>A0A1G6JQ77_9BACI</name>
<dbReference type="NCBIfam" id="TIGR01220">
    <property type="entry name" value="Pmev_kin_Gr_pos"/>
    <property type="match status" value="1"/>
</dbReference>
<comment type="pathway">
    <text evidence="1">Isoprenoid biosynthesis; isopentenyl diphosphate biosynthesis via mevalonate pathway; isopentenyl diphosphate from (R)-mevalonate: step 2/3.</text>
</comment>
<sequence length="362" mass="39689">MNAQRYMVHAPGKLMIAGEYAITEKGQTGIVAAIDRYLTVDIQPARGNRLDLPQLKLTDIHWTFEDGKVKFDKNDKRLVFIKHVLETVFAYIGDDVPIHLLITSELDSKSGQKYGLGSSAALSVGLVSALLQCSEKRDKAIDRELIFKLASIAHIKAQGNGSCADVAAATYGGWVHYGVFDHDWLKEQLSSDAAVGEIVEKEWPHLMIDALHELDDLQFLIGWTMKSAQTGPMVERVQALKESHPTDYQQFLQDSQEAVEEVVSGFKEKQIDSIFEGIRKNRKALNQIAEISDVTIETEGLTDLIEGVGGAGAGKTSGAGGGDCGIAFVKQSVKKDDVYDLWRDKGIEPLPFNAAKDGVTID</sequence>
<dbReference type="EMBL" id="FMYI01000005">
    <property type="protein sequence ID" value="SDC20879.1"/>
    <property type="molecule type" value="Genomic_DNA"/>
</dbReference>
<dbReference type="PRINTS" id="PR00959">
    <property type="entry name" value="MEVGALKINASE"/>
</dbReference>
<dbReference type="InterPro" id="IPR005917">
    <property type="entry name" value="Pmev_kinase_bact"/>
</dbReference>
<dbReference type="InterPro" id="IPR013750">
    <property type="entry name" value="GHMP_kinase_C_dom"/>
</dbReference>
<dbReference type="AlphaFoldDB" id="A0A1G6JQ77"/>
<evidence type="ECO:0000259" key="8">
    <source>
        <dbReference type="Pfam" id="PF08544"/>
    </source>
</evidence>
<accession>A0A1G6JQ77</accession>
<dbReference type="InterPro" id="IPR036554">
    <property type="entry name" value="GHMP_kinase_C_sf"/>
</dbReference>
<dbReference type="InterPro" id="IPR020568">
    <property type="entry name" value="Ribosomal_Su5_D2-typ_SF"/>
</dbReference>
<organism evidence="9 10">
    <name type="scientific">Pelagirhabdus alkalitolerans</name>
    <dbReference type="NCBI Taxonomy" id="1612202"/>
    <lineage>
        <taxon>Bacteria</taxon>
        <taxon>Bacillati</taxon>
        <taxon>Bacillota</taxon>
        <taxon>Bacilli</taxon>
        <taxon>Bacillales</taxon>
        <taxon>Bacillaceae</taxon>
        <taxon>Pelagirhabdus</taxon>
    </lineage>
</organism>
<evidence type="ECO:0000313" key="10">
    <source>
        <dbReference type="Proteomes" id="UP000242949"/>
    </source>
</evidence>
<keyword evidence="6" id="KW-0067">ATP-binding</keyword>
<keyword evidence="3" id="KW-0808">Transferase</keyword>
<dbReference type="Proteomes" id="UP000242949">
    <property type="component" value="Unassembled WGS sequence"/>
</dbReference>
<dbReference type="Gene3D" id="3.30.70.890">
    <property type="entry name" value="GHMP kinase, C-terminal domain"/>
    <property type="match status" value="1"/>
</dbReference>
<evidence type="ECO:0000256" key="5">
    <source>
        <dbReference type="ARBA" id="ARBA00022777"/>
    </source>
</evidence>
<dbReference type="UniPathway" id="UPA00057">
    <property type="reaction ID" value="UER00099"/>
</dbReference>
<reference evidence="10" key="1">
    <citation type="submission" date="2016-09" db="EMBL/GenBank/DDBJ databases">
        <authorList>
            <person name="Varghese N."/>
            <person name="Submissions S."/>
        </authorList>
    </citation>
    <scope>NUCLEOTIDE SEQUENCE [LARGE SCALE GENOMIC DNA]</scope>
    <source>
        <strain evidence="10">S5</strain>
    </source>
</reference>
<dbReference type="SUPFAM" id="SSF55060">
    <property type="entry name" value="GHMP Kinase, C-terminal domain"/>
    <property type="match status" value="1"/>
</dbReference>
<dbReference type="OrthoDB" id="1522677at2"/>
<dbReference type="Pfam" id="PF08544">
    <property type="entry name" value="GHMP_kinases_C"/>
    <property type="match status" value="1"/>
</dbReference>
<proteinExistence type="predicted"/>
<dbReference type="SUPFAM" id="SSF54211">
    <property type="entry name" value="Ribosomal protein S5 domain 2-like"/>
    <property type="match status" value="1"/>
</dbReference>
<keyword evidence="5 9" id="KW-0418">Kinase</keyword>
<keyword evidence="4" id="KW-0547">Nucleotide-binding</keyword>
<dbReference type="PANTHER" id="PTHR31814">
    <property type="match status" value="1"/>
</dbReference>
<dbReference type="GO" id="GO:0004631">
    <property type="term" value="F:phosphomevalonate kinase activity"/>
    <property type="evidence" value="ECO:0007669"/>
    <property type="project" value="UniProtKB-EC"/>
</dbReference>
<protein>
    <recommendedName>
        <fullName evidence="2">phosphomevalonate kinase</fullName>
        <ecNumber evidence="2">2.7.4.2</ecNumber>
    </recommendedName>
</protein>
<keyword evidence="10" id="KW-1185">Reference proteome</keyword>
<dbReference type="Pfam" id="PF00288">
    <property type="entry name" value="GHMP_kinases_N"/>
    <property type="match status" value="1"/>
</dbReference>
<feature type="domain" description="GHMP kinase C-terminal" evidence="8">
    <location>
        <begin position="281"/>
        <end position="346"/>
    </location>
</feature>
<evidence type="ECO:0000256" key="6">
    <source>
        <dbReference type="ARBA" id="ARBA00022840"/>
    </source>
</evidence>
<evidence type="ECO:0000256" key="3">
    <source>
        <dbReference type="ARBA" id="ARBA00022679"/>
    </source>
</evidence>
<dbReference type="GO" id="GO:0005524">
    <property type="term" value="F:ATP binding"/>
    <property type="evidence" value="ECO:0007669"/>
    <property type="project" value="UniProtKB-KW"/>
</dbReference>
<dbReference type="RefSeq" id="WP_090795515.1">
    <property type="nucleotide sequence ID" value="NZ_FMYI01000005.1"/>
</dbReference>
<dbReference type="InterPro" id="IPR035102">
    <property type="entry name" value="Phosphomevalonate_kinase"/>
</dbReference>
<evidence type="ECO:0000256" key="2">
    <source>
        <dbReference type="ARBA" id="ARBA00012958"/>
    </source>
</evidence>
<dbReference type="EC" id="2.7.4.2" evidence="2"/>
<dbReference type="Gene3D" id="3.30.230.10">
    <property type="match status" value="1"/>
</dbReference>
<dbReference type="InterPro" id="IPR014721">
    <property type="entry name" value="Ribsml_uS5_D2-typ_fold_subgr"/>
</dbReference>
<dbReference type="STRING" id="1612202.SAMN05421734_105112"/>
<evidence type="ECO:0000256" key="4">
    <source>
        <dbReference type="ARBA" id="ARBA00022741"/>
    </source>
</evidence>
<evidence type="ECO:0000256" key="1">
    <source>
        <dbReference type="ARBA" id="ARBA00005017"/>
    </source>
</evidence>